<evidence type="ECO:0000256" key="2">
    <source>
        <dbReference type="SAM" id="MobiDB-lite"/>
    </source>
</evidence>
<dbReference type="EMBL" id="CP028130">
    <property type="protein sequence ID" value="AZZ55725.1"/>
    <property type="molecule type" value="Genomic_DNA"/>
</dbReference>
<dbReference type="Proteomes" id="UP000283946">
    <property type="component" value="Chromosome"/>
</dbReference>
<feature type="compositionally biased region" description="Basic and acidic residues" evidence="2">
    <location>
        <begin position="138"/>
        <end position="159"/>
    </location>
</feature>
<name>A0AAD1EMG4_9MICO</name>
<evidence type="ECO:0000313" key="5">
    <source>
        <dbReference type="Proteomes" id="UP000283946"/>
    </source>
</evidence>
<proteinExistence type="predicted"/>
<keyword evidence="1" id="KW-0175">Coiled coil</keyword>
<accession>A0AAD1EMG4</accession>
<gene>
    <name evidence="4" type="ORF">C7V51_07415</name>
</gene>
<feature type="coiled-coil region" evidence="1">
    <location>
        <begin position="60"/>
        <end position="87"/>
    </location>
</feature>
<organism evidence="4 5">
    <name type="scientific">Rathayibacter iranicus</name>
    <dbReference type="NCBI Taxonomy" id="59737"/>
    <lineage>
        <taxon>Bacteria</taxon>
        <taxon>Bacillati</taxon>
        <taxon>Actinomycetota</taxon>
        <taxon>Actinomycetes</taxon>
        <taxon>Micrococcales</taxon>
        <taxon>Microbacteriaceae</taxon>
        <taxon>Rathayibacter</taxon>
    </lineage>
</organism>
<dbReference type="InterPro" id="IPR010427">
    <property type="entry name" value="DUF1023"/>
</dbReference>
<sequence length="678" mass="73331">MIAFDDDVARRLATGARTLDELLYAQSRARLEAVGDALHDFAGGHRVLFEAAVAAEALDRTILARRLDSLARQIERMRAAAERERQRQAAIALWEAQCAQWHEHAEDMPAAERAWGPPREPHESVEALRPLTAAFSARSRERSGGRSGDRTSADPERLRSFAQRTRSSGVRLLELLDEVQVVWRRFQEQCSWAPVGRVTAFNGLRELIAENDADADWMDRVAAAFEAAGGGSLSSAAVQVACAPSLHLSDPLLLSTLATLDPHDVSTLWAARPELQKELLALDAAGVNSWWHTLDGEPGTLSPRQTVLLDACPSLFGTLEGIPYGARDRANRAALTARIDALTAERDAALLRAEEVRDRPGASTLEIAAATTAVTRANERLRPLLNIRKSLNREPLSATRYLCSLTDDEPPLAAVSIGDLDTATTVVYAVPGMGTTTNDMRSWCKASQNIADLLDEQSAIVAWIGYETPPVPDVTDPDPAVLDNHHAEIGGAALANSLRGLAAVRHDDPVVPDIIAHSYGSTTAAFAMLENDVHVDAFVTLGSAGLPPQADEASDLHANAVYSGQARPRLLWEQESGDEAAWMGRSLLSEHQVNPMKLSFGGHPFGVETGGDAGRVVTDHAALMSDSGPRVGYFDKGSEAVWNAARAVTRRDDLITENRPLGFTNHQHAVTEDFTHAP</sequence>
<dbReference type="InterPro" id="IPR029058">
    <property type="entry name" value="AB_hydrolase_fold"/>
</dbReference>
<feature type="region of interest" description="Disordered" evidence="2">
    <location>
        <begin position="137"/>
        <end position="160"/>
    </location>
</feature>
<dbReference type="KEGG" id="ria:C7V51_07415"/>
<feature type="domain" description="DUF1023" evidence="3">
    <location>
        <begin position="412"/>
        <end position="564"/>
    </location>
</feature>
<evidence type="ECO:0000259" key="3">
    <source>
        <dbReference type="Pfam" id="PF06259"/>
    </source>
</evidence>
<dbReference type="SUPFAM" id="SSF53474">
    <property type="entry name" value="alpha/beta-Hydrolases"/>
    <property type="match status" value="1"/>
</dbReference>
<reference evidence="4 5" key="1">
    <citation type="submission" date="2018-03" db="EMBL/GenBank/DDBJ databases">
        <title>Bacteriophage NCPPB3778 and a type I-E CRISPR drive the evolution of the US Biological Select Agent, Rathayibacter toxicus.</title>
        <authorList>
            <person name="Davis E.W.II."/>
            <person name="Tabima J.F."/>
            <person name="Weisberg A.J."/>
            <person name="Dantas Lopes L."/>
            <person name="Wiseman M.S."/>
            <person name="Wiseman M.S."/>
            <person name="Pupko T."/>
            <person name="Belcher M.S."/>
            <person name="Sechler A.J."/>
            <person name="Tancos M.A."/>
            <person name="Schroeder B.K."/>
            <person name="Murray T.D."/>
            <person name="Luster D.G."/>
            <person name="Schneider W.L."/>
            <person name="Rogers E."/>
            <person name="Andreote F.D."/>
            <person name="Grunwald N.J."/>
            <person name="Putnam M.L."/>
            <person name="Chang J.H."/>
        </authorList>
    </citation>
    <scope>NUCLEOTIDE SEQUENCE [LARGE SCALE GENOMIC DNA]</scope>
    <source>
        <strain evidence="4 5">NCCPB 2253</strain>
    </source>
</reference>
<protein>
    <recommendedName>
        <fullName evidence="3">DUF1023 domain-containing protein</fullName>
    </recommendedName>
</protein>
<evidence type="ECO:0000313" key="4">
    <source>
        <dbReference type="EMBL" id="AZZ55725.1"/>
    </source>
</evidence>
<dbReference type="Pfam" id="PF06259">
    <property type="entry name" value="Abhydrolase_8"/>
    <property type="match status" value="1"/>
</dbReference>
<dbReference type="RefSeq" id="WP_104354318.1">
    <property type="nucleotide sequence ID" value="NZ_CP028130.1"/>
</dbReference>
<dbReference type="AlphaFoldDB" id="A0AAD1EMG4"/>
<evidence type="ECO:0000256" key="1">
    <source>
        <dbReference type="SAM" id="Coils"/>
    </source>
</evidence>